<comment type="caution">
    <text evidence="1">The sequence shown here is derived from an EMBL/GenBank/DDBJ whole genome shotgun (WGS) entry which is preliminary data.</text>
</comment>
<name>A0A1F5Q5F1_9BACT</name>
<evidence type="ECO:0000313" key="1">
    <source>
        <dbReference type="EMBL" id="OGE97347.1"/>
    </source>
</evidence>
<evidence type="ECO:0000313" key="2">
    <source>
        <dbReference type="Proteomes" id="UP000177281"/>
    </source>
</evidence>
<protein>
    <submittedName>
        <fullName evidence="1">Uncharacterized protein</fullName>
    </submittedName>
</protein>
<accession>A0A1F5Q5F1</accession>
<organism evidence="1 2">
    <name type="scientific">Candidatus Doudnabacteria bacterium RIFCSPLOWO2_01_FULL_44_21</name>
    <dbReference type="NCBI Taxonomy" id="1817841"/>
    <lineage>
        <taxon>Bacteria</taxon>
        <taxon>Candidatus Doudnaibacteriota</taxon>
    </lineage>
</organism>
<dbReference type="STRING" id="1817841.A3B10_01995"/>
<reference evidence="1 2" key="1">
    <citation type="journal article" date="2016" name="Nat. Commun.">
        <title>Thousands of microbial genomes shed light on interconnected biogeochemical processes in an aquifer system.</title>
        <authorList>
            <person name="Anantharaman K."/>
            <person name="Brown C.T."/>
            <person name="Hug L.A."/>
            <person name="Sharon I."/>
            <person name="Castelle C.J."/>
            <person name="Probst A.J."/>
            <person name="Thomas B.C."/>
            <person name="Singh A."/>
            <person name="Wilkins M.J."/>
            <person name="Karaoz U."/>
            <person name="Brodie E.L."/>
            <person name="Williams K.H."/>
            <person name="Hubbard S.S."/>
            <person name="Banfield J.F."/>
        </authorList>
    </citation>
    <scope>NUCLEOTIDE SEQUENCE [LARGE SCALE GENOMIC DNA]</scope>
</reference>
<gene>
    <name evidence="1" type="ORF">A3B10_01995</name>
</gene>
<sequence length="80" mass="9279">MDIKRQFKKNRFLHSPAHVLADELSIKLNDKKHFGFYLKMATIYDHSFLRRLAGEVLESKSAKKTGALFAYLIKKNKPNA</sequence>
<dbReference type="AlphaFoldDB" id="A0A1F5Q5F1"/>
<dbReference type="Proteomes" id="UP000177281">
    <property type="component" value="Unassembled WGS sequence"/>
</dbReference>
<proteinExistence type="predicted"/>
<dbReference type="EMBL" id="MFFB01000001">
    <property type="protein sequence ID" value="OGE97347.1"/>
    <property type="molecule type" value="Genomic_DNA"/>
</dbReference>